<evidence type="ECO:0000256" key="7">
    <source>
        <dbReference type="ARBA" id="ARBA00022927"/>
    </source>
</evidence>
<keyword evidence="4" id="KW-0813">Transport</keyword>
<keyword evidence="6 12" id="KW-0812">Transmembrane</keyword>
<dbReference type="PRINTS" id="PR01853">
    <property type="entry name" value="YAJCTRNLCASE"/>
</dbReference>
<dbReference type="PANTHER" id="PTHR33909">
    <property type="entry name" value="SEC TRANSLOCON ACCESSORY COMPLEX SUBUNIT YAJC"/>
    <property type="match status" value="1"/>
</dbReference>
<evidence type="ECO:0000256" key="1">
    <source>
        <dbReference type="ARBA" id="ARBA00004162"/>
    </source>
</evidence>
<dbReference type="Proteomes" id="UP000002586">
    <property type="component" value="Chromosome"/>
</dbReference>
<evidence type="ECO:0000313" key="13">
    <source>
        <dbReference type="EMBL" id="ABK45703.1"/>
    </source>
</evidence>
<feature type="region of interest" description="Disordered" evidence="11">
    <location>
        <begin position="113"/>
        <end position="133"/>
    </location>
</feature>
<keyword evidence="9" id="KW-0811">Translocation</keyword>
<dbReference type="AlphaFoldDB" id="A0LCL0"/>
<evidence type="ECO:0000256" key="6">
    <source>
        <dbReference type="ARBA" id="ARBA00022692"/>
    </source>
</evidence>
<comment type="similarity">
    <text evidence="2">Belongs to the YajC family.</text>
</comment>
<accession>A0LCL0</accession>
<dbReference type="GO" id="GO:0015031">
    <property type="term" value="P:protein transport"/>
    <property type="evidence" value="ECO:0007669"/>
    <property type="project" value="UniProtKB-KW"/>
</dbReference>
<dbReference type="EMBL" id="CP000471">
    <property type="protein sequence ID" value="ABK45703.1"/>
    <property type="molecule type" value="Genomic_DNA"/>
</dbReference>
<dbReference type="PANTHER" id="PTHR33909:SF1">
    <property type="entry name" value="SEC TRANSLOCON ACCESSORY COMPLEX SUBUNIT YAJC"/>
    <property type="match status" value="1"/>
</dbReference>
<sequence length="133" mass="14800">MLDFLIAPAFAQGAPVKGGGMDTLIFMVLLFVMLYFLLIRPQQKQVKQHKEMLNNLNRGDRILTSGGLVAKIHRIDDANDELVVEIGEVDIDGKNRKPVRVRLVRGNVAKVLDKSMPGTSNDDKEEEAKEAKS</sequence>
<evidence type="ECO:0000256" key="12">
    <source>
        <dbReference type="SAM" id="Phobius"/>
    </source>
</evidence>
<keyword evidence="5" id="KW-1003">Cell membrane</keyword>
<keyword evidence="8 12" id="KW-1133">Transmembrane helix</keyword>
<dbReference type="NCBIfam" id="TIGR00739">
    <property type="entry name" value="yajC"/>
    <property type="match status" value="1"/>
</dbReference>
<evidence type="ECO:0000256" key="5">
    <source>
        <dbReference type="ARBA" id="ARBA00022475"/>
    </source>
</evidence>
<evidence type="ECO:0000256" key="9">
    <source>
        <dbReference type="ARBA" id="ARBA00023010"/>
    </source>
</evidence>
<dbReference type="Pfam" id="PF02699">
    <property type="entry name" value="YajC"/>
    <property type="match status" value="1"/>
</dbReference>
<evidence type="ECO:0000256" key="11">
    <source>
        <dbReference type="SAM" id="MobiDB-lite"/>
    </source>
</evidence>
<reference evidence="13 14" key="2">
    <citation type="journal article" date="2012" name="Int. J. Syst. Evol. Microbiol.">
        <title>Magnetococcus marinus gen. nov., sp. nov., a marine, magnetotactic bacterium that represents a novel lineage (Magnetococcaceae fam. nov.; Magnetococcales ord. nov.) at the base of the Alphaproteobacteria.</title>
        <authorList>
            <person name="Bazylinski D.A."/>
            <person name="Williams T.J."/>
            <person name="Lefevre C.T."/>
            <person name="Berg R.J."/>
            <person name="Zhang C.L."/>
            <person name="Bowser S.S."/>
            <person name="Dean A.J."/>
            <person name="Beveridge T.J."/>
        </authorList>
    </citation>
    <scope>NUCLEOTIDE SEQUENCE [LARGE SCALE GENOMIC DNA]</scope>
    <source>
        <strain evidence="14">ATCC BAA-1437 / JCM 17883 / MC-1</strain>
    </source>
</reference>
<proteinExistence type="inferred from homology"/>
<reference evidence="14" key="1">
    <citation type="journal article" date="2009" name="Appl. Environ. Microbiol.">
        <title>Complete genome sequence of the chemolithoautotrophic marine magnetotactic coccus strain MC-1.</title>
        <authorList>
            <person name="Schubbe S."/>
            <person name="Williams T.J."/>
            <person name="Xie G."/>
            <person name="Kiss H.E."/>
            <person name="Brettin T.S."/>
            <person name="Martinez D."/>
            <person name="Ross C.A."/>
            <person name="Schuler D."/>
            <person name="Cox B.L."/>
            <person name="Nealson K.H."/>
            <person name="Bazylinski D.A."/>
        </authorList>
    </citation>
    <scope>NUCLEOTIDE SEQUENCE [LARGE SCALE GENOMIC DNA]</scope>
    <source>
        <strain evidence="14">ATCC BAA-1437 / JCM 17883 / MC-1</strain>
    </source>
</reference>
<dbReference type="RefSeq" id="WP_011714766.1">
    <property type="nucleotide sequence ID" value="NC_008576.1"/>
</dbReference>
<evidence type="ECO:0000313" key="14">
    <source>
        <dbReference type="Proteomes" id="UP000002586"/>
    </source>
</evidence>
<keyword evidence="7" id="KW-0653">Protein transport</keyword>
<feature type="transmembrane region" description="Helical" evidence="12">
    <location>
        <begin position="20"/>
        <end position="39"/>
    </location>
</feature>
<dbReference type="SMART" id="SM01323">
    <property type="entry name" value="YajC"/>
    <property type="match status" value="1"/>
</dbReference>
<protein>
    <recommendedName>
        <fullName evidence="3">Sec translocon accessory complex subunit YajC</fullName>
    </recommendedName>
</protein>
<dbReference type="HOGENOM" id="CLU_116157_2_0_5"/>
<evidence type="ECO:0000256" key="3">
    <source>
        <dbReference type="ARBA" id="ARBA00014962"/>
    </source>
</evidence>
<keyword evidence="14" id="KW-1185">Reference proteome</keyword>
<keyword evidence="10 12" id="KW-0472">Membrane</keyword>
<dbReference type="GO" id="GO:0005886">
    <property type="term" value="C:plasma membrane"/>
    <property type="evidence" value="ECO:0007669"/>
    <property type="project" value="UniProtKB-SubCell"/>
</dbReference>
<evidence type="ECO:0000256" key="10">
    <source>
        <dbReference type="ARBA" id="ARBA00023136"/>
    </source>
</evidence>
<name>A0LCL0_MAGMM</name>
<dbReference type="InterPro" id="IPR003849">
    <property type="entry name" value="Preprotein_translocase_YajC"/>
</dbReference>
<dbReference type="eggNOG" id="COG1862">
    <property type="taxonomic scope" value="Bacteria"/>
</dbReference>
<evidence type="ECO:0000256" key="8">
    <source>
        <dbReference type="ARBA" id="ARBA00022989"/>
    </source>
</evidence>
<dbReference type="OrthoDB" id="9811406at2"/>
<dbReference type="STRING" id="156889.Mmc1_3213"/>
<organism evidence="13 14">
    <name type="scientific">Magnetococcus marinus (strain ATCC BAA-1437 / JCM 17883 / MC-1)</name>
    <dbReference type="NCBI Taxonomy" id="156889"/>
    <lineage>
        <taxon>Bacteria</taxon>
        <taxon>Pseudomonadati</taxon>
        <taxon>Pseudomonadota</taxon>
        <taxon>Magnetococcia</taxon>
        <taxon>Magnetococcales</taxon>
        <taxon>Magnetococcaceae</taxon>
        <taxon>Magnetococcus</taxon>
    </lineage>
</organism>
<evidence type="ECO:0000256" key="4">
    <source>
        <dbReference type="ARBA" id="ARBA00022448"/>
    </source>
</evidence>
<dbReference type="KEGG" id="mgm:Mmc1_3213"/>
<evidence type="ECO:0000256" key="2">
    <source>
        <dbReference type="ARBA" id="ARBA00006742"/>
    </source>
</evidence>
<gene>
    <name evidence="13" type="ordered locus">Mmc1_3213</name>
</gene>
<comment type="subcellular location">
    <subcellularLocation>
        <location evidence="1">Cell membrane</location>
        <topology evidence="1">Single-pass membrane protein</topology>
    </subcellularLocation>
</comment>